<gene>
    <name evidence="2" type="ORF">B9Z19DRAFT_1163518</name>
</gene>
<evidence type="ECO:0000313" key="2">
    <source>
        <dbReference type="EMBL" id="PUU81801.1"/>
    </source>
</evidence>
<organism evidence="2 3">
    <name type="scientific">Tuber borchii</name>
    <name type="common">White truffle</name>
    <dbReference type="NCBI Taxonomy" id="42251"/>
    <lineage>
        <taxon>Eukaryota</taxon>
        <taxon>Fungi</taxon>
        <taxon>Dikarya</taxon>
        <taxon>Ascomycota</taxon>
        <taxon>Pezizomycotina</taxon>
        <taxon>Pezizomycetes</taxon>
        <taxon>Pezizales</taxon>
        <taxon>Tuberaceae</taxon>
        <taxon>Tuber</taxon>
    </lineage>
</organism>
<reference evidence="2 3" key="1">
    <citation type="submission" date="2017-04" db="EMBL/GenBank/DDBJ databases">
        <title>Draft genome sequence of Tuber borchii Vittad., a whitish edible truffle.</title>
        <authorList>
            <consortium name="DOE Joint Genome Institute"/>
            <person name="Murat C."/>
            <person name="Kuo A."/>
            <person name="Barry K.W."/>
            <person name="Clum A."/>
            <person name="Dockter R.B."/>
            <person name="Fauchery L."/>
            <person name="Iotti M."/>
            <person name="Kohler A."/>
            <person name="Labutti K."/>
            <person name="Lindquist E.A."/>
            <person name="Lipzen A."/>
            <person name="Ohm R.A."/>
            <person name="Wang M."/>
            <person name="Grigoriev I.V."/>
            <person name="Zambonelli A."/>
            <person name="Martin F.M."/>
        </authorList>
    </citation>
    <scope>NUCLEOTIDE SEQUENCE [LARGE SCALE GENOMIC DNA]</scope>
    <source>
        <strain evidence="2 3">Tbo3840</strain>
    </source>
</reference>
<proteinExistence type="predicted"/>
<accession>A0A2T7A249</accession>
<feature type="non-terminal residue" evidence="2">
    <location>
        <position position="67"/>
    </location>
</feature>
<dbReference type="STRING" id="42251.A0A2T7A249"/>
<dbReference type="AlphaFoldDB" id="A0A2T7A249"/>
<protein>
    <submittedName>
        <fullName evidence="2">Uncharacterized protein</fullName>
    </submittedName>
</protein>
<keyword evidence="3" id="KW-1185">Reference proteome</keyword>
<evidence type="ECO:0000256" key="1">
    <source>
        <dbReference type="SAM" id="MobiDB-lite"/>
    </source>
</evidence>
<dbReference type="Proteomes" id="UP000244722">
    <property type="component" value="Unassembled WGS sequence"/>
</dbReference>
<name>A0A2T7A249_TUBBO</name>
<dbReference type="EMBL" id="NESQ01000039">
    <property type="protein sequence ID" value="PUU81801.1"/>
    <property type="molecule type" value="Genomic_DNA"/>
</dbReference>
<feature type="region of interest" description="Disordered" evidence="1">
    <location>
        <begin position="41"/>
        <end position="67"/>
    </location>
</feature>
<evidence type="ECO:0000313" key="3">
    <source>
        <dbReference type="Proteomes" id="UP000244722"/>
    </source>
</evidence>
<sequence>MDREQEDKVVYGEDREWAKKAAPSIEAQIETVKGIRSLKGYPLEAGSTRKKEKKPQIKFDENQEDLP</sequence>
<comment type="caution">
    <text evidence="2">The sequence shown here is derived from an EMBL/GenBank/DDBJ whole genome shotgun (WGS) entry which is preliminary data.</text>
</comment>
<dbReference type="OrthoDB" id="302966at2759"/>